<evidence type="ECO:0008006" key="4">
    <source>
        <dbReference type="Google" id="ProtNLM"/>
    </source>
</evidence>
<comment type="caution">
    <text evidence="2">The sequence shown here is derived from an EMBL/GenBank/DDBJ whole genome shotgun (WGS) entry which is preliminary data.</text>
</comment>
<evidence type="ECO:0000256" key="1">
    <source>
        <dbReference type="SAM" id="MobiDB-lite"/>
    </source>
</evidence>
<sequence>MSDHKNWYRRITGGDTERAASLRSDVTTSTLNRQLAKGELSAEVVIKLSRGYGISPVEGLAATGHITHEEATGLTASQAADLLSDPELIRALALRINADPAAWFGTFGELAEEDAEVIELGAFAADSSPDEPEEGDEGFGEGP</sequence>
<reference evidence="2 3" key="1">
    <citation type="submission" date="2020-05" db="EMBL/GenBank/DDBJ databases">
        <title>Descriptions of Corynebacterium xxxx sp. nov., Corynebacterium yyyy sp. nov. and Corynebacterium zzzz sp. nov.</title>
        <authorList>
            <person name="Zhang G."/>
        </authorList>
    </citation>
    <scope>NUCLEOTIDE SEQUENCE [LARGE SCALE GENOMIC DNA]</scope>
    <source>
        <strain evidence="3">zg-915</strain>
    </source>
</reference>
<proteinExistence type="predicted"/>
<dbReference type="Proteomes" id="UP000581408">
    <property type="component" value="Unassembled WGS sequence"/>
</dbReference>
<protein>
    <recommendedName>
        <fullName evidence="4">DNA-binding protein</fullName>
    </recommendedName>
</protein>
<accession>A0A838CGL1</accession>
<evidence type="ECO:0000313" key="3">
    <source>
        <dbReference type="Proteomes" id="UP000581408"/>
    </source>
</evidence>
<gene>
    <name evidence="2" type="ORF">HMC16_00025</name>
</gene>
<dbReference type="RefSeq" id="WP_181193743.1">
    <property type="nucleotide sequence ID" value="NZ_JABFEE010000001.1"/>
</dbReference>
<feature type="region of interest" description="Disordered" evidence="1">
    <location>
        <begin position="123"/>
        <end position="143"/>
    </location>
</feature>
<feature type="compositionally biased region" description="Acidic residues" evidence="1">
    <location>
        <begin position="128"/>
        <end position="143"/>
    </location>
</feature>
<dbReference type="EMBL" id="JABFEE010000001">
    <property type="protein sequence ID" value="MBA1834134.1"/>
    <property type="molecule type" value="Genomic_DNA"/>
</dbReference>
<evidence type="ECO:0000313" key="2">
    <source>
        <dbReference type="EMBL" id="MBA1834134.1"/>
    </source>
</evidence>
<dbReference type="AlphaFoldDB" id="A0A838CGL1"/>
<name>A0A838CGL1_9CORY</name>
<organism evidence="2 3">
    <name type="scientific">Corynebacterium wankanglinii</name>
    <dbReference type="NCBI Taxonomy" id="2735136"/>
    <lineage>
        <taxon>Bacteria</taxon>
        <taxon>Bacillati</taxon>
        <taxon>Actinomycetota</taxon>
        <taxon>Actinomycetes</taxon>
        <taxon>Mycobacteriales</taxon>
        <taxon>Corynebacteriaceae</taxon>
        <taxon>Corynebacterium</taxon>
    </lineage>
</organism>